<dbReference type="InterPro" id="IPR002736">
    <property type="entry name" value="CitG"/>
</dbReference>
<dbReference type="RefSeq" id="WP_116413532.1">
    <property type="nucleotide sequence ID" value="NZ_NBWZ01000001.1"/>
</dbReference>
<dbReference type="AlphaFoldDB" id="A0A3E0VDW8"/>
<comment type="catalytic activity">
    <reaction evidence="1">
        <text>3'-dephospho-CoA + ATP = 2'-(5''-triphospho-alpha-D-ribosyl)-3'-dephospho-CoA + adenine</text>
        <dbReference type="Rhea" id="RHEA:15117"/>
        <dbReference type="ChEBI" id="CHEBI:16708"/>
        <dbReference type="ChEBI" id="CHEBI:30616"/>
        <dbReference type="ChEBI" id="CHEBI:57328"/>
        <dbReference type="ChEBI" id="CHEBI:61378"/>
        <dbReference type="EC" id="2.4.2.52"/>
    </reaction>
</comment>
<dbReference type="Proteomes" id="UP000256486">
    <property type="component" value="Unassembled WGS sequence"/>
</dbReference>
<dbReference type="GO" id="GO:0005524">
    <property type="term" value="F:ATP binding"/>
    <property type="evidence" value="ECO:0007669"/>
    <property type="project" value="UniProtKB-KW"/>
</dbReference>
<evidence type="ECO:0000256" key="3">
    <source>
        <dbReference type="ARBA" id="ARBA00022679"/>
    </source>
</evidence>
<proteinExistence type="predicted"/>
<dbReference type="Gene3D" id="1.10.4200.10">
    <property type="entry name" value="Triphosphoribosyl-dephospho-CoA protein"/>
    <property type="match status" value="2"/>
</dbReference>
<accession>A0A3E0VDW8</accession>
<keyword evidence="4" id="KW-0547">Nucleotide-binding</keyword>
<name>A0A3E0VDW8_9MICO</name>
<evidence type="ECO:0000256" key="1">
    <source>
        <dbReference type="ARBA" id="ARBA00001210"/>
    </source>
</evidence>
<evidence type="ECO:0000313" key="7">
    <source>
        <dbReference type="Proteomes" id="UP000256486"/>
    </source>
</evidence>
<dbReference type="GO" id="GO:0046917">
    <property type="term" value="F:triphosphoribosyl-dephospho-CoA synthase activity"/>
    <property type="evidence" value="ECO:0007669"/>
    <property type="project" value="UniProtKB-EC"/>
</dbReference>
<dbReference type="PANTHER" id="PTHR30201:SF2">
    <property type="entry name" value="2-(5''-TRIPHOSPHORIBOSYL)-3'-DEPHOSPHOCOENZYME-A SYNTHASE"/>
    <property type="match status" value="1"/>
</dbReference>
<evidence type="ECO:0000256" key="4">
    <source>
        <dbReference type="ARBA" id="ARBA00022741"/>
    </source>
</evidence>
<evidence type="ECO:0000256" key="2">
    <source>
        <dbReference type="ARBA" id="ARBA00012074"/>
    </source>
</evidence>
<organism evidence="6 7">
    <name type="scientific">Subtercola boreus</name>
    <dbReference type="NCBI Taxonomy" id="120213"/>
    <lineage>
        <taxon>Bacteria</taxon>
        <taxon>Bacillati</taxon>
        <taxon>Actinomycetota</taxon>
        <taxon>Actinomycetes</taxon>
        <taxon>Micrococcales</taxon>
        <taxon>Microbacteriaceae</taxon>
        <taxon>Subtercola</taxon>
    </lineage>
</organism>
<evidence type="ECO:0000256" key="5">
    <source>
        <dbReference type="ARBA" id="ARBA00022840"/>
    </source>
</evidence>
<keyword evidence="7" id="KW-1185">Reference proteome</keyword>
<reference evidence="6 7" key="1">
    <citation type="submission" date="2017-04" db="EMBL/GenBank/DDBJ databases">
        <title>Comparative genome analysis of Subtercola boreus.</title>
        <authorList>
            <person name="Cho Y.-J."/>
            <person name="Cho A."/>
            <person name="Kim O.-S."/>
            <person name="Lee J.-I."/>
        </authorList>
    </citation>
    <scope>NUCLEOTIDE SEQUENCE [LARGE SCALE GENOMIC DNA]</scope>
    <source>
        <strain evidence="6 7">K300</strain>
    </source>
</reference>
<keyword evidence="3" id="KW-0808">Transferase</keyword>
<comment type="caution">
    <text evidence="6">The sequence shown here is derived from an EMBL/GenBank/DDBJ whole genome shotgun (WGS) entry which is preliminary data.</text>
</comment>
<evidence type="ECO:0000313" key="6">
    <source>
        <dbReference type="EMBL" id="RFA08116.1"/>
    </source>
</evidence>
<dbReference type="EMBL" id="NBWZ01000001">
    <property type="protein sequence ID" value="RFA08116.1"/>
    <property type="molecule type" value="Genomic_DNA"/>
</dbReference>
<dbReference type="EC" id="2.4.2.52" evidence="2"/>
<dbReference type="PANTHER" id="PTHR30201">
    <property type="entry name" value="TRIPHOSPHORIBOSYL-DEPHOSPHO-COA SYNTHASE"/>
    <property type="match status" value="1"/>
</dbReference>
<dbReference type="GO" id="GO:0051191">
    <property type="term" value="P:prosthetic group biosynthetic process"/>
    <property type="evidence" value="ECO:0007669"/>
    <property type="project" value="TreeGrafter"/>
</dbReference>
<dbReference type="Pfam" id="PF01874">
    <property type="entry name" value="CitG"/>
    <property type="match status" value="1"/>
</dbReference>
<gene>
    <name evidence="6" type="ORF">B7R54_01960</name>
</gene>
<dbReference type="OrthoDB" id="114886at2"/>
<protein>
    <recommendedName>
        <fullName evidence="2">triphosphoribosyl-dephospho-CoA synthase</fullName>
        <ecNumber evidence="2">2.4.2.52</ecNumber>
    </recommendedName>
</protein>
<keyword evidence="5" id="KW-0067">ATP-binding</keyword>
<sequence length="301" mass="31217">MTTTLASTTPTATSIAAAAPRPGIEPATLEPAALARLAVDAIASEALLTPKPGLVDGNGRGSHDDMNLQMLLRSSEALLPTFEGLAGLGQQQLSRQQLRDRVGVLGRSGEGAMLQATDGVNTHRGALWAVGLLVTAAASSATEDETLARAAELAATADSAGPPPRSSHGQKALRAHGVSGAVGEAVAGFPHIVDVALPALRSSLGRGESVERARLRTLLALIATVDDTCVLHRGGAAGLRWMQRSARRAESAPDFDHALRAFSDEADRRRLSPGGSADLLAGAIFLDSLRFHLQENDHAHV</sequence>